<dbReference type="InterPro" id="IPR023631">
    <property type="entry name" value="Amidase_dom"/>
</dbReference>
<dbReference type="EMBL" id="JACHDP010000001">
    <property type="protein sequence ID" value="MBB5477271.1"/>
    <property type="molecule type" value="Genomic_DNA"/>
</dbReference>
<dbReference type="Gene3D" id="3.90.1300.10">
    <property type="entry name" value="Amidase signature (AS) domain"/>
    <property type="match status" value="1"/>
</dbReference>
<comment type="caution">
    <text evidence="4">The sequence shown here is derived from an EMBL/GenBank/DDBJ whole genome shotgun (WGS) entry which is preliminary data.</text>
</comment>
<keyword evidence="2" id="KW-0732">Signal</keyword>
<dbReference type="Pfam" id="PF01425">
    <property type="entry name" value="Amidase"/>
    <property type="match status" value="1"/>
</dbReference>
<reference evidence="4 5" key="1">
    <citation type="submission" date="2020-08" db="EMBL/GenBank/DDBJ databases">
        <title>Sequencing the genomes of 1000 actinobacteria strains.</title>
        <authorList>
            <person name="Klenk H.-P."/>
        </authorList>
    </citation>
    <scope>NUCLEOTIDE SEQUENCE [LARGE SCALE GENOMIC DNA]</scope>
    <source>
        <strain evidence="4 5">DSM 103125</strain>
    </source>
</reference>
<dbReference type="GO" id="GO:0016740">
    <property type="term" value="F:transferase activity"/>
    <property type="evidence" value="ECO:0007669"/>
    <property type="project" value="UniProtKB-KW"/>
</dbReference>
<sequence>MHINIGIPFARRRRLASSVLALGLAAGALVAPNASTATPPLLSRPGLANDVVTMGVDDLRQLLQRRQVTSVQLVREYLRRIDAFEDAYGDQPGINAVITVNDDALDEAAKLDTERRKGRVRGPLHGIPILVKDNYDTHDMPTTNGSEALAGTRPPDDATQVAKLRAAGAIIIAKTNLHEYASGITTISSLGGQTRNPYDQTRNPGGSSGGTAAGVAASFAPVGMGSDTCGSIRIPAAHNGLVGLRPSLGLSSRDGIQPMSATQDVGGPIGKSVRDVALVLDATVGYDVKDSVTAASIGQTPESYTSSLSTQALRGKRIGVLTDVLGTTAVEQPATDLIRQAAADMSAQGATVVDIGHQQRILELVAGSDVVNDEFERDLNRYLAQPGITFPEGLAALEEPRDQVTLADIVTSGKVTPTVLATLQGRLGRSQPTDAYLQRLLTRTELQNALRELIASLDLDAVLYPTVMQQATKIPESQPGSTCPLSANTGFPALTMPAGFTPDHLPIGVELLSLPFTEPTLLAMAYDYEQATQHRKPPASTPPLRARS</sequence>
<name>A0A840W251_9ACTN</name>
<keyword evidence="5" id="KW-1185">Reference proteome</keyword>
<proteinExistence type="predicted"/>
<feature type="domain" description="Amidase" evidence="3">
    <location>
        <begin position="73"/>
        <end position="522"/>
    </location>
</feature>
<organism evidence="4 5">
    <name type="scientific">Micromonospora parathelypteridis</name>
    <dbReference type="NCBI Taxonomy" id="1839617"/>
    <lineage>
        <taxon>Bacteria</taxon>
        <taxon>Bacillati</taxon>
        <taxon>Actinomycetota</taxon>
        <taxon>Actinomycetes</taxon>
        <taxon>Micromonosporales</taxon>
        <taxon>Micromonosporaceae</taxon>
        <taxon>Micromonospora</taxon>
    </lineage>
</organism>
<feature type="chain" id="PRO_5039520854" evidence="2">
    <location>
        <begin position="37"/>
        <end position="548"/>
    </location>
</feature>
<dbReference type="AlphaFoldDB" id="A0A840W251"/>
<feature type="compositionally biased region" description="Polar residues" evidence="1">
    <location>
        <begin position="192"/>
        <end position="204"/>
    </location>
</feature>
<dbReference type="Proteomes" id="UP000586947">
    <property type="component" value="Unassembled WGS sequence"/>
</dbReference>
<dbReference type="InterPro" id="IPR036928">
    <property type="entry name" value="AS_sf"/>
</dbReference>
<dbReference type="RefSeq" id="WP_184178172.1">
    <property type="nucleotide sequence ID" value="NZ_BMNF01000002.1"/>
</dbReference>
<dbReference type="SUPFAM" id="SSF75304">
    <property type="entry name" value="Amidase signature (AS) enzymes"/>
    <property type="match status" value="1"/>
</dbReference>
<evidence type="ECO:0000259" key="3">
    <source>
        <dbReference type="Pfam" id="PF01425"/>
    </source>
</evidence>
<accession>A0A840W251</accession>
<dbReference type="PANTHER" id="PTHR42678">
    <property type="entry name" value="AMIDASE"/>
    <property type="match status" value="1"/>
</dbReference>
<evidence type="ECO:0000313" key="4">
    <source>
        <dbReference type="EMBL" id="MBB5477271.1"/>
    </source>
</evidence>
<feature type="signal peptide" evidence="2">
    <location>
        <begin position="1"/>
        <end position="36"/>
    </location>
</feature>
<keyword evidence="4" id="KW-0808">Transferase</keyword>
<gene>
    <name evidence="4" type="ORF">HNR20_001776</name>
</gene>
<evidence type="ECO:0000256" key="1">
    <source>
        <dbReference type="SAM" id="MobiDB-lite"/>
    </source>
</evidence>
<evidence type="ECO:0000313" key="5">
    <source>
        <dbReference type="Proteomes" id="UP000586947"/>
    </source>
</evidence>
<evidence type="ECO:0000256" key="2">
    <source>
        <dbReference type="SAM" id="SignalP"/>
    </source>
</evidence>
<feature type="region of interest" description="Disordered" evidence="1">
    <location>
        <begin position="192"/>
        <end position="211"/>
    </location>
</feature>
<dbReference type="PANTHER" id="PTHR42678:SF5">
    <property type="entry name" value="GLUTAMYL-TRNA(GLN) AMIDOTRANSFERASE SUBUNIT A"/>
    <property type="match status" value="1"/>
</dbReference>
<protein>
    <submittedName>
        <fullName evidence="4">Asp-tRNA(Asn)/Glu-tRNA(Gln) amidotransferase A subunit family amidase</fullName>
    </submittedName>
</protein>